<organism evidence="1">
    <name type="scientific">Arundo donax</name>
    <name type="common">Giant reed</name>
    <name type="synonym">Donax arundinaceus</name>
    <dbReference type="NCBI Taxonomy" id="35708"/>
    <lineage>
        <taxon>Eukaryota</taxon>
        <taxon>Viridiplantae</taxon>
        <taxon>Streptophyta</taxon>
        <taxon>Embryophyta</taxon>
        <taxon>Tracheophyta</taxon>
        <taxon>Spermatophyta</taxon>
        <taxon>Magnoliopsida</taxon>
        <taxon>Liliopsida</taxon>
        <taxon>Poales</taxon>
        <taxon>Poaceae</taxon>
        <taxon>PACMAD clade</taxon>
        <taxon>Arundinoideae</taxon>
        <taxon>Arundineae</taxon>
        <taxon>Arundo</taxon>
    </lineage>
</organism>
<dbReference type="AlphaFoldDB" id="A0A0A9H7T4"/>
<sequence length="40" mass="4451">MVFAVQMLEAGTLHQISCKVTHNHIVQYRSNSYAICSAKA</sequence>
<reference evidence="1" key="2">
    <citation type="journal article" date="2015" name="Data Brief">
        <title>Shoot transcriptome of the giant reed, Arundo donax.</title>
        <authorList>
            <person name="Barrero R.A."/>
            <person name="Guerrero F.D."/>
            <person name="Moolhuijzen P."/>
            <person name="Goolsby J.A."/>
            <person name="Tidwell J."/>
            <person name="Bellgard S.E."/>
            <person name="Bellgard M.I."/>
        </authorList>
    </citation>
    <scope>NUCLEOTIDE SEQUENCE</scope>
    <source>
        <tissue evidence="1">Shoot tissue taken approximately 20 cm above the soil surface</tissue>
    </source>
</reference>
<dbReference type="EMBL" id="GBRH01168943">
    <property type="protein sequence ID" value="JAE28953.1"/>
    <property type="molecule type" value="Transcribed_RNA"/>
</dbReference>
<protein>
    <submittedName>
        <fullName evidence="1">Uncharacterized protein</fullName>
    </submittedName>
</protein>
<reference evidence="1" key="1">
    <citation type="submission" date="2014-09" db="EMBL/GenBank/DDBJ databases">
        <authorList>
            <person name="Magalhaes I.L.F."/>
            <person name="Oliveira U."/>
            <person name="Santos F.R."/>
            <person name="Vidigal T.H.D.A."/>
            <person name="Brescovit A.D."/>
            <person name="Santos A.J."/>
        </authorList>
    </citation>
    <scope>NUCLEOTIDE SEQUENCE</scope>
    <source>
        <tissue evidence="1">Shoot tissue taken approximately 20 cm above the soil surface</tissue>
    </source>
</reference>
<name>A0A0A9H7T4_ARUDO</name>
<proteinExistence type="predicted"/>
<accession>A0A0A9H7T4</accession>
<evidence type="ECO:0000313" key="1">
    <source>
        <dbReference type="EMBL" id="JAE28953.1"/>
    </source>
</evidence>